<organism evidence="2 3">
    <name type="scientific">Saguinus oedipus</name>
    <name type="common">Cotton-top tamarin</name>
    <name type="synonym">Oedipomidas oedipus</name>
    <dbReference type="NCBI Taxonomy" id="9490"/>
    <lineage>
        <taxon>Eukaryota</taxon>
        <taxon>Metazoa</taxon>
        <taxon>Chordata</taxon>
        <taxon>Craniata</taxon>
        <taxon>Vertebrata</taxon>
        <taxon>Euteleostomi</taxon>
        <taxon>Mammalia</taxon>
        <taxon>Eutheria</taxon>
        <taxon>Euarchontoglires</taxon>
        <taxon>Primates</taxon>
        <taxon>Haplorrhini</taxon>
        <taxon>Platyrrhini</taxon>
        <taxon>Cebidae</taxon>
        <taxon>Callitrichinae</taxon>
        <taxon>Saguinus</taxon>
    </lineage>
</organism>
<proteinExistence type="predicted"/>
<accession>A0ABQ9TNV3</accession>
<dbReference type="Proteomes" id="UP001266305">
    <property type="component" value="Unassembled WGS sequence"/>
</dbReference>
<keyword evidence="3" id="KW-1185">Reference proteome</keyword>
<name>A0ABQ9TNV3_SAGOE</name>
<dbReference type="InterPro" id="IPR022613">
    <property type="entry name" value="CH_CAMSAP_2"/>
</dbReference>
<dbReference type="Pfam" id="PF11971">
    <property type="entry name" value="CAMSAP_CH"/>
    <property type="match status" value="1"/>
</dbReference>
<protein>
    <submittedName>
        <fullName evidence="2">Calmodulin-regulated spectrin-associated protein 2</fullName>
    </submittedName>
</protein>
<gene>
    <name evidence="2" type="primary">CAMSAP2_3</name>
    <name evidence="2" type="ORF">P7K49_035640</name>
</gene>
<evidence type="ECO:0000259" key="1">
    <source>
        <dbReference type="Pfam" id="PF11971"/>
    </source>
</evidence>
<comment type="caution">
    <text evidence="2">The sequence shown here is derived from an EMBL/GenBank/DDBJ whole genome shotgun (WGS) entry which is preliminary data.</text>
</comment>
<dbReference type="PANTHER" id="PTHR21595">
    <property type="entry name" value="PATRONIN"/>
    <property type="match status" value="1"/>
</dbReference>
<reference evidence="2 3" key="1">
    <citation type="submission" date="2023-05" db="EMBL/GenBank/DDBJ databases">
        <title>B98-5 Cell Line De Novo Hybrid Assembly: An Optical Mapping Approach.</title>
        <authorList>
            <person name="Kananen K."/>
            <person name="Auerbach J.A."/>
            <person name="Kautto E."/>
            <person name="Blachly J.S."/>
        </authorList>
    </citation>
    <scope>NUCLEOTIDE SEQUENCE [LARGE SCALE GENOMIC DNA]</scope>
    <source>
        <strain evidence="2">B95-8</strain>
        <tissue evidence="2">Cell line</tissue>
    </source>
</reference>
<dbReference type="EMBL" id="JASSZA010000020">
    <property type="protein sequence ID" value="KAK2086215.1"/>
    <property type="molecule type" value="Genomic_DNA"/>
</dbReference>
<evidence type="ECO:0000313" key="2">
    <source>
        <dbReference type="EMBL" id="KAK2086215.1"/>
    </source>
</evidence>
<feature type="domain" description="CASAMP second calponin-homology" evidence="1">
    <location>
        <begin position="1"/>
        <end position="35"/>
    </location>
</feature>
<evidence type="ECO:0000313" key="3">
    <source>
        <dbReference type="Proteomes" id="UP001266305"/>
    </source>
</evidence>
<sequence>MSLADSLYNLQLIQEFCQEYLNQCCHFTLEDMLYAASSIKADPVDAVFALVDHLKLEN</sequence>
<dbReference type="PANTHER" id="PTHR21595:SF1">
    <property type="entry name" value="CALMODULIN-REGULATED SPECTRIN-ASSOCIATED PROTEIN 2"/>
    <property type="match status" value="1"/>
</dbReference>
<dbReference type="InterPro" id="IPR032940">
    <property type="entry name" value="CAMSAP"/>
</dbReference>